<proteinExistence type="predicted"/>
<sequence>MDDSDSDSIPDPEINFALVYAFHTFVATVDGQASVMRGDSLVLLDDANSYWWLVRVLKTDEVGYIPAENVETPWERLARLNKWRNVELGHATGDEMADAMTYEQHMRGGALVSRFDVRDSPPPPPALNRRKSVVFAPPTYVDHPGVTWSDESDADDEQGRVEDELAQDSADDDEDSDDDDDDGDRSDTITPRDMSHIATRVSASPEIHPTTHHQSFAAEVETTPLDAVAEQSSEMEPDDGIAWSDAAAHESQQRVGAPQQNVQPPTEPPRALTSTSAEEPGQNPGAKYGALGIARGPSSVLGPCVVARETTPDDIMDALGRPSPLANQRASPVTAAAAGVTSSRFAPSPSPSSHPRIASVTSQASAYSYASTTTTMSESTRSNSVSPDMSGDPVSRKGKKEAGARKKRSGVFSGLFKKKDKGEKSTATTPPPSVGQSDQARSGEIEETLASGSGESFMNRPQGIKGSPASQTSRTANARPDRPAITLSTSRPSDPAAADSPSQSSPSAISPHALRLQQMDQQQHKRYQEYMARSQSNDPLEPASKAYGTQAAAAVAGSYAAQRLVATSGGGGGRESSGSIGSMRGNPTPAAAAAFLPNGRPGSLMLHSGTGSAPSSRAGELTVLRVFVGDTVVSENTFKTVLTNETTSAKRLVQQAVQRLQLSTEDDYYLVIKQVEGQQVELTDDEKVLERFFALNENTEDDDPALGPAKKTVRRSSIGSISSISSNLSQHPAISRLAMNDFSDDSSVKLFLHRRTPQLPPSSEHVHEHEQSGPTTPTRNKPFPHLGLTSTVANSSPSSMATGSPTPRFSMQIVISAKDLPDGITFDSQSSETIVSKSWLSQHRAPTGLPHDHGRQPEKEIHKLLLIPRNATVAEVIEAGLERFGIVGGVVAGGDDVEDKITKRRSVMRIQYGLAARFPGQTEETPLQPSHKVLDAYREPPVFKSTQMSKEMRRRSREFPGASQDDIQPTDPVLVLRRVPTNLPDSPKVALDEVEVRRRRMSVDTNSSSPGRPGPQTKTTQQIIEEQRALSRAKQHALLSAQENTENGLDVHLPDKGTVRSSRITIDGEEHVRYSYISIEGETIDISKVVQNELADGDGTAAENDLEETLLSPTTPGFSRQPTDQSVYRTAPNTPLPDDESIKSKSSMSFSLGKPDLLQRAIRNSSPDNASDIANKLDRIINMATSFHEDNDIDRLTPVPFQRAAASPALSSTTLPSRATSPSESEIGRILARNASLSPILGSAPASIKQAMDLPSRMHQGQVTPKPIASVQPLAQTRFVPRAKHQRQQPSIASILSDISVPNGRESSTATLSGPISGDPPRPFGKMSAATEALRGPLDKPRRPIKHKDDFGFTTMMHVIEARADKMHAGGRPAVTVETPGTNEIERRYLGREVTSEMPPPVQKRFSSIDQKLEEQERELSSLMGGVLAFALESSGKRAVPR</sequence>
<protein>
    <submittedName>
        <fullName evidence="1">Uncharacterized protein</fullName>
    </submittedName>
</protein>
<evidence type="ECO:0000313" key="2">
    <source>
        <dbReference type="Proteomes" id="UP001241377"/>
    </source>
</evidence>
<organism evidence="1 2">
    <name type="scientific">Naganishia cerealis</name>
    <dbReference type="NCBI Taxonomy" id="610337"/>
    <lineage>
        <taxon>Eukaryota</taxon>
        <taxon>Fungi</taxon>
        <taxon>Dikarya</taxon>
        <taxon>Basidiomycota</taxon>
        <taxon>Agaricomycotina</taxon>
        <taxon>Tremellomycetes</taxon>
        <taxon>Filobasidiales</taxon>
        <taxon>Filobasidiaceae</taxon>
        <taxon>Naganishia</taxon>
    </lineage>
</organism>
<dbReference type="Proteomes" id="UP001241377">
    <property type="component" value="Unassembled WGS sequence"/>
</dbReference>
<keyword evidence="2" id="KW-1185">Reference proteome</keyword>
<name>A0ACC2VUN9_9TREE</name>
<evidence type="ECO:0000313" key="1">
    <source>
        <dbReference type="EMBL" id="KAJ9102612.1"/>
    </source>
</evidence>
<dbReference type="EMBL" id="JASBWR010000051">
    <property type="protein sequence ID" value="KAJ9102612.1"/>
    <property type="molecule type" value="Genomic_DNA"/>
</dbReference>
<comment type="caution">
    <text evidence="1">The sequence shown here is derived from an EMBL/GenBank/DDBJ whole genome shotgun (WGS) entry which is preliminary data.</text>
</comment>
<reference evidence="1" key="1">
    <citation type="submission" date="2023-04" db="EMBL/GenBank/DDBJ databases">
        <title>Draft Genome sequencing of Naganishia species isolated from polar environments using Oxford Nanopore Technology.</title>
        <authorList>
            <person name="Leo P."/>
            <person name="Venkateswaran K."/>
        </authorList>
    </citation>
    <scope>NUCLEOTIDE SEQUENCE</scope>
    <source>
        <strain evidence="1">MNA-CCFEE 5261</strain>
    </source>
</reference>
<accession>A0ACC2VUN9</accession>
<gene>
    <name evidence="1" type="ORF">QFC19_004721</name>
</gene>